<dbReference type="AlphaFoldDB" id="A0A5C5W797"/>
<dbReference type="OrthoDB" id="9808041at2"/>
<evidence type="ECO:0000256" key="10">
    <source>
        <dbReference type="ARBA" id="ARBA00029409"/>
    </source>
</evidence>
<evidence type="ECO:0000256" key="12">
    <source>
        <dbReference type="ARBA" id="ARBA00033413"/>
    </source>
</evidence>
<comment type="similarity">
    <text evidence="2">Belongs to the HPPK family.</text>
</comment>
<dbReference type="InterPro" id="IPR000550">
    <property type="entry name" value="Hppk"/>
</dbReference>
<dbReference type="EMBL" id="SJPH01000003">
    <property type="protein sequence ID" value="TWT46560.1"/>
    <property type="molecule type" value="Genomic_DNA"/>
</dbReference>
<dbReference type="UniPathway" id="UPA00077">
    <property type="reaction ID" value="UER00155"/>
</dbReference>
<comment type="function">
    <text evidence="10">Catalyzes the transfer of pyrophosphate from adenosine triphosphate (ATP) to 6-hydroxymethyl-7,8-dihydropterin, an enzymatic step in folate biosynthesis pathway.</text>
</comment>
<dbReference type="InterPro" id="IPR035907">
    <property type="entry name" value="Hppk_sf"/>
</dbReference>
<evidence type="ECO:0000256" key="11">
    <source>
        <dbReference type="ARBA" id="ARBA00029766"/>
    </source>
</evidence>
<evidence type="ECO:0000256" key="1">
    <source>
        <dbReference type="ARBA" id="ARBA00005051"/>
    </source>
</evidence>
<evidence type="ECO:0000256" key="7">
    <source>
        <dbReference type="ARBA" id="ARBA00022777"/>
    </source>
</evidence>
<keyword evidence="9" id="KW-0289">Folate biosynthesis</keyword>
<evidence type="ECO:0000256" key="9">
    <source>
        <dbReference type="ARBA" id="ARBA00022909"/>
    </source>
</evidence>
<dbReference type="CDD" id="cd00483">
    <property type="entry name" value="HPPK"/>
    <property type="match status" value="1"/>
</dbReference>
<dbReference type="Pfam" id="PF01288">
    <property type="entry name" value="HPPK"/>
    <property type="match status" value="1"/>
</dbReference>
<feature type="domain" description="7,8-dihydro-6-hydroxymethylpterin-pyrophosphokinase" evidence="13">
    <location>
        <begin position="6"/>
        <end position="134"/>
    </location>
</feature>
<gene>
    <name evidence="14" type="primary">folK</name>
    <name evidence="14" type="ORF">Pla111_16560</name>
</gene>
<dbReference type="Proteomes" id="UP000318995">
    <property type="component" value="Unassembled WGS sequence"/>
</dbReference>
<evidence type="ECO:0000256" key="4">
    <source>
        <dbReference type="ARBA" id="ARBA00016218"/>
    </source>
</evidence>
<keyword evidence="5 14" id="KW-0808">Transferase</keyword>
<keyword evidence="8" id="KW-0067">ATP-binding</keyword>
<dbReference type="PANTHER" id="PTHR43071:SF1">
    <property type="entry name" value="2-AMINO-4-HYDROXY-6-HYDROXYMETHYLDIHYDROPTERIDINE PYROPHOSPHOKINASE"/>
    <property type="match status" value="1"/>
</dbReference>
<keyword evidence="7 14" id="KW-0418">Kinase</keyword>
<dbReference type="RefSeq" id="WP_146573171.1">
    <property type="nucleotide sequence ID" value="NZ_SJPH01000003.1"/>
</dbReference>
<dbReference type="PANTHER" id="PTHR43071">
    <property type="entry name" value="2-AMINO-4-HYDROXY-6-HYDROXYMETHYLDIHYDROPTERIDINE PYROPHOSPHOKINASE"/>
    <property type="match status" value="1"/>
</dbReference>
<dbReference type="GO" id="GO:0016301">
    <property type="term" value="F:kinase activity"/>
    <property type="evidence" value="ECO:0007669"/>
    <property type="project" value="UniProtKB-KW"/>
</dbReference>
<evidence type="ECO:0000313" key="14">
    <source>
        <dbReference type="EMBL" id="TWT46560.1"/>
    </source>
</evidence>
<dbReference type="Gene3D" id="3.30.70.560">
    <property type="entry name" value="7,8-Dihydro-6-hydroxymethylpterin-pyrophosphokinase HPPK"/>
    <property type="match status" value="1"/>
</dbReference>
<keyword evidence="6" id="KW-0547">Nucleotide-binding</keyword>
<organism evidence="14 15">
    <name type="scientific">Botrimarina hoheduenensis</name>
    <dbReference type="NCBI Taxonomy" id="2528000"/>
    <lineage>
        <taxon>Bacteria</taxon>
        <taxon>Pseudomonadati</taxon>
        <taxon>Planctomycetota</taxon>
        <taxon>Planctomycetia</taxon>
        <taxon>Pirellulales</taxon>
        <taxon>Lacipirellulaceae</taxon>
        <taxon>Botrimarina</taxon>
    </lineage>
</organism>
<comment type="pathway">
    <text evidence="1">Cofactor biosynthesis; tetrahydrofolate biosynthesis; 2-amino-4-hydroxy-6-hydroxymethyl-7,8-dihydropteridine diphosphate from 7,8-dihydroneopterin triphosphate: step 4/4.</text>
</comment>
<proteinExistence type="inferred from homology"/>
<sequence>MPLCLVALGSNRGDPNAALSNAIAQLQRIAIKGSLVESARHETTPVGGPAGQSVFLNAVARFQTEASPVEVLEACQQTERLIGPRDSVRWSARVLDLDLLAYDDLVIETPALRVPHPRLSFRPFVLRPAAEVAPDWQHPELGATLAGLLAKLENPPQRVALCGARRTVELLRTLVEASTEPRGVALDVRESETLASGSPPVGLWIDATVEGLATAAPRLRIADCDPQRVDEEIAAAIECVWPARG</sequence>
<name>A0A5C5W797_9BACT</name>
<dbReference type="SUPFAM" id="SSF55083">
    <property type="entry name" value="6-hydroxymethyl-7,8-dihydropterin pyrophosphokinase, HPPK"/>
    <property type="match status" value="1"/>
</dbReference>
<evidence type="ECO:0000256" key="6">
    <source>
        <dbReference type="ARBA" id="ARBA00022741"/>
    </source>
</evidence>
<evidence type="ECO:0000259" key="13">
    <source>
        <dbReference type="Pfam" id="PF01288"/>
    </source>
</evidence>
<dbReference type="EC" id="2.7.6.3" evidence="3"/>
<keyword evidence="15" id="KW-1185">Reference proteome</keyword>
<dbReference type="GO" id="GO:0046656">
    <property type="term" value="P:folic acid biosynthetic process"/>
    <property type="evidence" value="ECO:0007669"/>
    <property type="project" value="UniProtKB-KW"/>
</dbReference>
<protein>
    <recommendedName>
        <fullName evidence="4">2-amino-4-hydroxy-6-hydroxymethyldihydropteridine pyrophosphokinase</fullName>
        <ecNumber evidence="3">2.7.6.3</ecNumber>
    </recommendedName>
    <alternativeName>
        <fullName evidence="11">6-hydroxymethyl-7,8-dihydropterin pyrophosphokinase</fullName>
    </alternativeName>
    <alternativeName>
        <fullName evidence="12">7,8-dihydro-6-hydroxymethylpterin-pyrophosphokinase</fullName>
    </alternativeName>
</protein>
<dbReference type="GO" id="GO:0046654">
    <property type="term" value="P:tetrahydrofolate biosynthetic process"/>
    <property type="evidence" value="ECO:0007669"/>
    <property type="project" value="UniProtKB-UniPathway"/>
</dbReference>
<dbReference type="NCBIfam" id="TIGR01498">
    <property type="entry name" value="folK"/>
    <property type="match status" value="1"/>
</dbReference>
<evidence type="ECO:0000256" key="5">
    <source>
        <dbReference type="ARBA" id="ARBA00022679"/>
    </source>
</evidence>
<comment type="caution">
    <text evidence="14">The sequence shown here is derived from an EMBL/GenBank/DDBJ whole genome shotgun (WGS) entry which is preliminary data.</text>
</comment>
<evidence type="ECO:0000256" key="2">
    <source>
        <dbReference type="ARBA" id="ARBA00005810"/>
    </source>
</evidence>
<evidence type="ECO:0000313" key="15">
    <source>
        <dbReference type="Proteomes" id="UP000318995"/>
    </source>
</evidence>
<evidence type="ECO:0000256" key="3">
    <source>
        <dbReference type="ARBA" id="ARBA00013253"/>
    </source>
</evidence>
<dbReference type="GO" id="GO:0005524">
    <property type="term" value="F:ATP binding"/>
    <property type="evidence" value="ECO:0007669"/>
    <property type="project" value="UniProtKB-KW"/>
</dbReference>
<dbReference type="GO" id="GO:0003848">
    <property type="term" value="F:2-amino-4-hydroxy-6-hydroxymethyldihydropteridine diphosphokinase activity"/>
    <property type="evidence" value="ECO:0007669"/>
    <property type="project" value="UniProtKB-EC"/>
</dbReference>
<reference evidence="14 15" key="1">
    <citation type="submission" date="2019-02" db="EMBL/GenBank/DDBJ databases">
        <title>Deep-cultivation of Planctomycetes and their phenomic and genomic characterization uncovers novel biology.</title>
        <authorList>
            <person name="Wiegand S."/>
            <person name="Jogler M."/>
            <person name="Boedeker C."/>
            <person name="Pinto D."/>
            <person name="Vollmers J."/>
            <person name="Rivas-Marin E."/>
            <person name="Kohn T."/>
            <person name="Peeters S.H."/>
            <person name="Heuer A."/>
            <person name="Rast P."/>
            <person name="Oberbeckmann S."/>
            <person name="Bunk B."/>
            <person name="Jeske O."/>
            <person name="Meyerdierks A."/>
            <person name="Storesund J.E."/>
            <person name="Kallscheuer N."/>
            <person name="Luecker S."/>
            <person name="Lage O.M."/>
            <person name="Pohl T."/>
            <person name="Merkel B.J."/>
            <person name="Hornburger P."/>
            <person name="Mueller R.-W."/>
            <person name="Bruemmer F."/>
            <person name="Labrenz M."/>
            <person name="Spormann A.M."/>
            <person name="Op Den Camp H."/>
            <person name="Overmann J."/>
            <person name="Amann R."/>
            <person name="Jetten M.S.M."/>
            <person name="Mascher T."/>
            <person name="Medema M.H."/>
            <person name="Devos D.P."/>
            <person name="Kaster A.-K."/>
            <person name="Ovreas L."/>
            <person name="Rohde M."/>
            <person name="Galperin M.Y."/>
            <person name="Jogler C."/>
        </authorList>
    </citation>
    <scope>NUCLEOTIDE SEQUENCE [LARGE SCALE GENOMIC DNA]</scope>
    <source>
        <strain evidence="14 15">Pla111</strain>
    </source>
</reference>
<accession>A0A5C5W797</accession>
<evidence type="ECO:0000256" key="8">
    <source>
        <dbReference type="ARBA" id="ARBA00022840"/>
    </source>
</evidence>